<dbReference type="InterPro" id="IPR001015">
    <property type="entry name" value="Ferrochelatase"/>
</dbReference>
<dbReference type="Proteomes" id="UP000594749">
    <property type="component" value="Chromosome"/>
</dbReference>
<dbReference type="SUPFAM" id="SSF53800">
    <property type="entry name" value="Chelatase"/>
    <property type="match status" value="1"/>
</dbReference>
<dbReference type="GO" id="GO:0006783">
    <property type="term" value="P:heme biosynthetic process"/>
    <property type="evidence" value="ECO:0007669"/>
    <property type="project" value="UniProtKB-UniRule"/>
</dbReference>
<dbReference type="EC" id="4.98.1.1" evidence="7 8"/>
<dbReference type="OrthoDB" id="9809741at2"/>
<dbReference type="CDD" id="cd03411">
    <property type="entry name" value="Ferrochelatase_N"/>
    <property type="match status" value="1"/>
</dbReference>
<evidence type="ECO:0000256" key="1">
    <source>
        <dbReference type="ARBA" id="ARBA00007718"/>
    </source>
</evidence>
<comment type="catalytic activity">
    <reaction evidence="7 8">
        <text>heme b + 2 H(+) = protoporphyrin IX + Fe(2+)</text>
        <dbReference type="Rhea" id="RHEA:22584"/>
        <dbReference type="ChEBI" id="CHEBI:15378"/>
        <dbReference type="ChEBI" id="CHEBI:29033"/>
        <dbReference type="ChEBI" id="CHEBI:57306"/>
        <dbReference type="ChEBI" id="CHEBI:60344"/>
        <dbReference type="EC" id="4.98.1.1"/>
    </reaction>
</comment>
<evidence type="ECO:0000256" key="8">
    <source>
        <dbReference type="RuleBase" id="RU000607"/>
    </source>
</evidence>
<dbReference type="Gene3D" id="3.40.50.1400">
    <property type="match status" value="2"/>
</dbReference>
<keyword evidence="4 7" id="KW-0456">Lyase</keyword>
<dbReference type="RefSeq" id="WP_025803809.1">
    <property type="nucleotide sequence ID" value="NZ_CP053842.1"/>
</dbReference>
<feature type="binding site" evidence="7">
    <location>
        <position position="267"/>
    </location>
    <ligand>
        <name>Fe(2+)</name>
        <dbReference type="ChEBI" id="CHEBI:29033"/>
    </ligand>
</feature>
<keyword evidence="5 7" id="KW-0627">Porphyrin biosynthesis</keyword>
<keyword evidence="2 7" id="KW-0408">Iron</keyword>
<evidence type="ECO:0000256" key="6">
    <source>
        <dbReference type="ARBA" id="ARBA00024536"/>
    </source>
</evidence>
<evidence type="ECO:0000256" key="3">
    <source>
        <dbReference type="ARBA" id="ARBA00023133"/>
    </source>
</evidence>
<protein>
    <recommendedName>
        <fullName evidence="7 8">Ferrochelatase</fullName>
        <ecNumber evidence="7 8">4.98.1.1</ecNumber>
    </recommendedName>
    <alternativeName>
        <fullName evidence="7">Heme synthase</fullName>
    </alternativeName>
    <alternativeName>
        <fullName evidence="7">Protoheme ferro-lyase</fullName>
    </alternativeName>
</protein>
<comment type="catalytic activity">
    <reaction evidence="6">
        <text>Fe-coproporphyrin III + 2 H(+) = coproporphyrin III + Fe(2+)</text>
        <dbReference type="Rhea" id="RHEA:49572"/>
        <dbReference type="ChEBI" id="CHEBI:15378"/>
        <dbReference type="ChEBI" id="CHEBI:29033"/>
        <dbReference type="ChEBI" id="CHEBI:68438"/>
        <dbReference type="ChEBI" id="CHEBI:131725"/>
        <dbReference type="EC" id="4.99.1.9"/>
    </reaction>
    <physiologicalReaction direction="right-to-left" evidence="6">
        <dbReference type="Rhea" id="RHEA:49574"/>
    </physiologicalReaction>
</comment>
<evidence type="ECO:0000313" key="9">
    <source>
        <dbReference type="EMBL" id="QOQ86827.1"/>
    </source>
</evidence>
<organism evidence="9 10">
    <name type="scientific">Campylobacter corcagiensis</name>
    <dbReference type="NCBI Taxonomy" id="1448857"/>
    <lineage>
        <taxon>Bacteria</taxon>
        <taxon>Pseudomonadati</taxon>
        <taxon>Campylobacterota</taxon>
        <taxon>Epsilonproteobacteria</taxon>
        <taxon>Campylobacterales</taxon>
        <taxon>Campylobacteraceae</taxon>
        <taxon>Campylobacter</taxon>
    </lineage>
</organism>
<keyword evidence="7 8" id="KW-0963">Cytoplasm</keyword>
<dbReference type="PANTHER" id="PTHR11108:SF1">
    <property type="entry name" value="FERROCHELATASE, MITOCHONDRIAL"/>
    <property type="match status" value="1"/>
</dbReference>
<dbReference type="PROSITE" id="PS00534">
    <property type="entry name" value="FERROCHELATASE"/>
    <property type="match status" value="1"/>
</dbReference>
<gene>
    <name evidence="7" type="primary">hemH</name>
    <name evidence="9" type="ORF">IMC76_06315</name>
</gene>
<evidence type="ECO:0000256" key="7">
    <source>
        <dbReference type="HAMAP-Rule" id="MF_00323"/>
    </source>
</evidence>
<dbReference type="CDD" id="cd00419">
    <property type="entry name" value="Ferrochelatase_C"/>
    <property type="match status" value="1"/>
</dbReference>
<dbReference type="GO" id="GO:0046872">
    <property type="term" value="F:metal ion binding"/>
    <property type="evidence" value="ECO:0007669"/>
    <property type="project" value="UniProtKB-KW"/>
</dbReference>
<proteinExistence type="inferred from homology"/>
<dbReference type="Pfam" id="PF00762">
    <property type="entry name" value="Ferrochelatase"/>
    <property type="match status" value="1"/>
</dbReference>
<dbReference type="GO" id="GO:0005737">
    <property type="term" value="C:cytoplasm"/>
    <property type="evidence" value="ECO:0007669"/>
    <property type="project" value="UniProtKB-SubCell"/>
</dbReference>
<reference evidence="9 10" key="1">
    <citation type="submission" date="2020-10" db="EMBL/GenBank/DDBJ databases">
        <title>Campylobacter and Helicobacter PacBio genomes.</title>
        <authorList>
            <person name="Lane C."/>
        </authorList>
    </citation>
    <scope>NUCLEOTIDE SEQUENCE [LARGE SCALE GENOMIC DNA]</scope>
    <source>
        <strain evidence="9 10">2016D-0077</strain>
    </source>
</reference>
<dbReference type="InterPro" id="IPR019772">
    <property type="entry name" value="Ferrochelatase_AS"/>
</dbReference>
<keyword evidence="10" id="KW-1185">Reference proteome</keyword>
<comment type="function">
    <text evidence="7 8">Catalyzes the ferrous insertion into protoporphyrin IX.</text>
</comment>
<dbReference type="NCBIfam" id="TIGR00109">
    <property type="entry name" value="hemH"/>
    <property type="match status" value="1"/>
</dbReference>
<dbReference type="HAMAP" id="MF_00323">
    <property type="entry name" value="Ferrochelatase"/>
    <property type="match status" value="1"/>
</dbReference>
<dbReference type="UniPathway" id="UPA00252">
    <property type="reaction ID" value="UER00325"/>
</dbReference>
<sequence>MKRVVILLNMGGPNSLDEVSVFLKNMFNDPCILGIKSKILRSFVAWMITTSRKKASAEIYKALGGKSPINDITDSLCKKATNFSNTEFDFAMRYTPPFAKDQLAKYKSYDEIVLVPLYPHYSITTIHSSMLDAKEALKDFKGKVREISYFYDKREYNEIVLNLIKEKISALSKDEIAKTSLILSAHSLPEKIITKGDPYKNHLEEHAKILKELIIENGINFKEVLLTYQSKLGPVKWVEPFTDITLKNLESKRALLFPIAFCIDNSETDYELSIEYKELAKGLNFEYFDVCKCPNDSDEFAKFLINLAGI</sequence>
<evidence type="ECO:0000256" key="4">
    <source>
        <dbReference type="ARBA" id="ARBA00023239"/>
    </source>
</evidence>
<dbReference type="PANTHER" id="PTHR11108">
    <property type="entry name" value="FERROCHELATASE"/>
    <property type="match status" value="1"/>
</dbReference>
<keyword evidence="3 7" id="KW-0350">Heme biosynthesis</keyword>
<dbReference type="EMBL" id="CP063078">
    <property type="protein sequence ID" value="QOQ86827.1"/>
    <property type="molecule type" value="Genomic_DNA"/>
</dbReference>
<evidence type="ECO:0000256" key="5">
    <source>
        <dbReference type="ARBA" id="ARBA00023244"/>
    </source>
</evidence>
<name>A0A7M1LE23_9BACT</name>
<comment type="pathway">
    <text evidence="7 8">Porphyrin-containing compound metabolism; protoheme biosynthesis; protoheme from protoporphyrin-IX: step 1/1.</text>
</comment>
<accession>A0A7M1LE23</accession>
<dbReference type="InterPro" id="IPR033659">
    <property type="entry name" value="Ferrochelatase_N"/>
</dbReference>
<evidence type="ECO:0000256" key="2">
    <source>
        <dbReference type="ARBA" id="ARBA00023004"/>
    </source>
</evidence>
<evidence type="ECO:0000313" key="10">
    <source>
        <dbReference type="Proteomes" id="UP000594749"/>
    </source>
</evidence>
<keyword evidence="7" id="KW-0479">Metal-binding</keyword>
<dbReference type="AlphaFoldDB" id="A0A7M1LE23"/>
<comment type="subcellular location">
    <subcellularLocation>
        <location evidence="7 8">Cytoplasm</location>
    </subcellularLocation>
</comment>
<dbReference type="InterPro" id="IPR033644">
    <property type="entry name" value="Ferrochelatase_C"/>
</dbReference>
<feature type="binding site" evidence="7">
    <location>
        <position position="186"/>
    </location>
    <ligand>
        <name>Fe(2+)</name>
        <dbReference type="ChEBI" id="CHEBI:29033"/>
    </ligand>
</feature>
<comment type="similarity">
    <text evidence="1 7 8">Belongs to the ferrochelatase family.</text>
</comment>
<dbReference type="GO" id="GO:0004325">
    <property type="term" value="F:ferrochelatase activity"/>
    <property type="evidence" value="ECO:0007669"/>
    <property type="project" value="UniProtKB-UniRule"/>
</dbReference>